<dbReference type="OrthoDB" id="649093at2"/>
<protein>
    <submittedName>
        <fullName evidence="3">Signal transducer regulating beta-lactamase production, contains metallopeptidase domain</fullName>
    </submittedName>
</protein>
<dbReference type="InterPro" id="IPR052173">
    <property type="entry name" value="Beta-lactam_resp_regulator"/>
</dbReference>
<reference evidence="3 4" key="1">
    <citation type="submission" date="2016-10" db="EMBL/GenBank/DDBJ databases">
        <authorList>
            <person name="de Groot N.N."/>
        </authorList>
    </citation>
    <scope>NUCLEOTIDE SEQUENCE [LARGE SCALE GENOMIC DNA]</scope>
    <source>
        <strain evidence="3 4">47C3B</strain>
    </source>
</reference>
<evidence type="ECO:0000259" key="2">
    <source>
        <dbReference type="Pfam" id="PF05569"/>
    </source>
</evidence>
<dbReference type="Pfam" id="PF05569">
    <property type="entry name" value="Peptidase_M56"/>
    <property type="match status" value="1"/>
</dbReference>
<feature type="transmembrane region" description="Helical" evidence="1">
    <location>
        <begin position="36"/>
        <end position="53"/>
    </location>
</feature>
<evidence type="ECO:0000313" key="4">
    <source>
        <dbReference type="Proteomes" id="UP000199072"/>
    </source>
</evidence>
<evidence type="ECO:0000256" key="1">
    <source>
        <dbReference type="SAM" id="Phobius"/>
    </source>
</evidence>
<feature type="domain" description="Peptidase M56" evidence="2">
    <location>
        <begin position="24"/>
        <end position="263"/>
    </location>
</feature>
<sequence>MNAMIYLAQVSACTGIFYMFYYVLLRRLTFFTINRWYLLLTLLLSFIIPVLKIKLDEQPHYVEAVKQAVYVNTIYVIVQGQAINKPLPNAVIPHTVNWINLLRLLYFTITTGLFVHLLIIVTVFFKRLKGKAGTKIGNVHILNAHKTQGNGSFLNYIFLNEDNLTHDELQQIIAHEMLHVKLYHSVDRIIVKIVHIILWFNPFVYLYGRAITANHEFEVDKKVASKTDRQFYASLLLNLAVNKPAGLYNGFSNVPVTRRIHMLFNKPSTNMKKVVYLLAIPVVMISCLAFAGIKSKISSVVKRQQQKQEITYRQKVNAKQKTQRDSMDAYRKTDDFKNKMALLGQIWNKEINVEVKDILKNKTTGKTRGFLIAYDNREYEMSTFYGQEKQLNGQLNIGDNITLKVRGGSFSKDKGIDVTPAYVIKNGVKIFQLVEALPLPKYAFLYEANKVRFTSGQVTHIVKFDNGKWKSAVLETVNGYKFNLRFKQNAPAFADLEWGDHVTLRFVHEVKTGDKDYNVNDWVSISKDEKDYGFKNPDLFNKFYERG</sequence>
<keyword evidence="4" id="KW-1185">Reference proteome</keyword>
<feature type="transmembrane region" description="Helical" evidence="1">
    <location>
        <begin position="104"/>
        <end position="125"/>
    </location>
</feature>
<dbReference type="STRING" id="1391627.SAMN05216464_112137"/>
<keyword evidence="1" id="KW-0812">Transmembrane</keyword>
<dbReference type="PANTHER" id="PTHR34978">
    <property type="entry name" value="POSSIBLE SENSOR-TRANSDUCER PROTEIN BLAR"/>
    <property type="match status" value="1"/>
</dbReference>
<feature type="transmembrane region" description="Helical" evidence="1">
    <location>
        <begin position="274"/>
        <end position="293"/>
    </location>
</feature>
<dbReference type="InterPro" id="IPR008756">
    <property type="entry name" value="Peptidase_M56"/>
</dbReference>
<organism evidence="3 4">
    <name type="scientific">Mucilaginibacter pineti</name>
    <dbReference type="NCBI Taxonomy" id="1391627"/>
    <lineage>
        <taxon>Bacteria</taxon>
        <taxon>Pseudomonadati</taxon>
        <taxon>Bacteroidota</taxon>
        <taxon>Sphingobacteriia</taxon>
        <taxon>Sphingobacteriales</taxon>
        <taxon>Sphingobacteriaceae</taxon>
        <taxon>Mucilaginibacter</taxon>
    </lineage>
</organism>
<keyword evidence="1" id="KW-0472">Membrane</keyword>
<dbReference type="RefSeq" id="WP_091152947.1">
    <property type="nucleotide sequence ID" value="NZ_FNAI01000012.1"/>
</dbReference>
<keyword evidence="1" id="KW-1133">Transmembrane helix</keyword>
<proteinExistence type="predicted"/>
<gene>
    <name evidence="3" type="ORF">SAMN05216464_112137</name>
</gene>
<name>A0A1G7I4B2_9SPHI</name>
<dbReference type="PANTHER" id="PTHR34978:SF3">
    <property type="entry name" value="SLR0241 PROTEIN"/>
    <property type="match status" value="1"/>
</dbReference>
<dbReference type="Proteomes" id="UP000199072">
    <property type="component" value="Unassembled WGS sequence"/>
</dbReference>
<feature type="transmembrane region" description="Helical" evidence="1">
    <location>
        <begin position="6"/>
        <end position="24"/>
    </location>
</feature>
<feature type="transmembrane region" description="Helical" evidence="1">
    <location>
        <begin position="189"/>
        <end position="208"/>
    </location>
</feature>
<dbReference type="EMBL" id="FNAI01000012">
    <property type="protein sequence ID" value="SDF07234.1"/>
    <property type="molecule type" value="Genomic_DNA"/>
</dbReference>
<accession>A0A1G7I4B2</accession>
<dbReference type="AlphaFoldDB" id="A0A1G7I4B2"/>
<evidence type="ECO:0000313" key="3">
    <source>
        <dbReference type="EMBL" id="SDF07234.1"/>
    </source>
</evidence>